<organism evidence="6 7">
    <name type="scientific">Natronosalvus rutilus</name>
    <dbReference type="NCBI Taxonomy" id="2953753"/>
    <lineage>
        <taxon>Archaea</taxon>
        <taxon>Methanobacteriati</taxon>
        <taxon>Methanobacteriota</taxon>
        <taxon>Stenosarchaea group</taxon>
        <taxon>Halobacteria</taxon>
        <taxon>Halobacteriales</taxon>
        <taxon>Natrialbaceae</taxon>
        <taxon>Natronosalvus</taxon>
    </lineage>
</organism>
<evidence type="ECO:0000313" key="6">
    <source>
        <dbReference type="EMBL" id="UTF55708.1"/>
    </source>
</evidence>
<dbReference type="GO" id="GO:0042597">
    <property type="term" value="C:periplasmic space"/>
    <property type="evidence" value="ECO:0007669"/>
    <property type="project" value="UniProtKB-ARBA"/>
</dbReference>
<proteinExistence type="inferred from homology"/>
<dbReference type="Pfam" id="PF00496">
    <property type="entry name" value="SBP_bac_5"/>
    <property type="match status" value="1"/>
</dbReference>
<evidence type="ECO:0000313" key="7">
    <source>
        <dbReference type="Proteomes" id="UP001056855"/>
    </source>
</evidence>
<dbReference type="KEGG" id="sawl:NGM29_18620"/>
<feature type="compositionally biased region" description="Polar residues" evidence="4">
    <location>
        <begin position="1"/>
        <end position="14"/>
    </location>
</feature>
<keyword evidence="7" id="KW-1185">Reference proteome</keyword>
<dbReference type="InterPro" id="IPR000914">
    <property type="entry name" value="SBP_5_dom"/>
</dbReference>
<dbReference type="GeneID" id="73292104"/>
<dbReference type="PANTHER" id="PTHR30290">
    <property type="entry name" value="PERIPLASMIC BINDING COMPONENT OF ABC TRANSPORTER"/>
    <property type="match status" value="1"/>
</dbReference>
<dbReference type="GO" id="GO:0043190">
    <property type="term" value="C:ATP-binding cassette (ABC) transporter complex"/>
    <property type="evidence" value="ECO:0007669"/>
    <property type="project" value="InterPro"/>
</dbReference>
<comment type="similarity">
    <text evidence="1">Belongs to the bacterial solute-binding protein 5 family.</text>
</comment>
<feature type="compositionally biased region" description="Acidic residues" evidence="4">
    <location>
        <begin position="53"/>
        <end position="66"/>
    </location>
</feature>
<gene>
    <name evidence="6" type="ORF">NGM29_18620</name>
</gene>
<feature type="compositionally biased region" description="Gly residues" evidence="4">
    <location>
        <begin position="67"/>
        <end position="76"/>
    </location>
</feature>
<evidence type="ECO:0000256" key="3">
    <source>
        <dbReference type="ARBA" id="ARBA00022729"/>
    </source>
</evidence>
<evidence type="ECO:0000256" key="4">
    <source>
        <dbReference type="SAM" id="MobiDB-lite"/>
    </source>
</evidence>
<feature type="domain" description="Solute-binding protein family 5" evidence="5">
    <location>
        <begin position="121"/>
        <end position="484"/>
    </location>
</feature>
<feature type="region of interest" description="Disordered" evidence="4">
    <location>
        <begin position="53"/>
        <end position="78"/>
    </location>
</feature>
<keyword evidence="3" id="KW-0732">Signal</keyword>
<dbReference type="InterPro" id="IPR039424">
    <property type="entry name" value="SBP_5"/>
</dbReference>
<keyword evidence="6" id="KW-0614">Plasmid</keyword>
<geneLocation type="plasmid" evidence="6 7">
    <name>unnamed1</name>
</geneLocation>
<dbReference type="CDD" id="cd00995">
    <property type="entry name" value="PBP2_NikA_DppA_OppA_like"/>
    <property type="match status" value="1"/>
</dbReference>
<dbReference type="RefSeq" id="WP_254161013.1">
    <property type="nucleotide sequence ID" value="NZ_CP100356.1"/>
</dbReference>
<dbReference type="GO" id="GO:1904680">
    <property type="term" value="F:peptide transmembrane transporter activity"/>
    <property type="evidence" value="ECO:0007669"/>
    <property type="project" value="TreeGrafter"/>
</dbReference>
<dbReference type="PIRSF" id="PIRSF002741">
    <property type="entry name" value="MppA"/>
    <property type="match status" value="1"/>
</dbReference>
<dbReference type="EMBL" id="CP100356">
    <property type="protein sequence ID" value="UTF55708.1"/>
    <property type="molecule type" value="Genomic_DNA"/>
</dbReference>
<protein>
    <submittedName>
        <fullName evidence="6">ABC transporter substrate-binding protein</fullName>
    </submittedName>
</protein>
<dbReference type="AlphaFoldDB" id="A0A9E7SZ73"/>
<evidence type="ECO:0000259" key="5">
    <source>
        <dbReference type="Pfam" id="PF00496"/>
    </source>
</evidence>
<dbReference type="InterPro" id="IPR030678">
    <property type="entry name" value="Peptide/Ni-bd"/>
</dbReference>
<name>A0A9E7SZ73_9EURY</name>
<dbReference type="Gene3D" id="3.10.105.10">
    <property type="entry name" value="Dipeptide-binding Protein, Domain 3"/>
    <property type="match status" value="1"/>
</dbReference>
<dbReference type="Gene3D" id="3.40.190.10">
    <property type="entry name" value="Periplasmic binding protein-like II"/>
    <property type="match status" value="1"/>
</dbReference>
<accession>A0A9E7SZ73</accession>
<evidence type="ECO:0000256" key="1">
    <source>
        <dbReference type="ARBA" id="ARBA00005695"/>
    </source>
</evidence>
<dbReference type="SUPFAM" id="SSF53850">
    <property type="entry name" value="Periplasmic binding protein-like II"/>
    <property type="match status" value="1"/>
</dbReference>
<sequence length="614" mass="66281">MVSQDSTVSSSQENGCGAISNGRRNFLRLTAGAGLTTGTTMLAGCFSGGDGGNGEDGDGGNGDDDTGGSGGNGDVHGGTLNVGLSVGVTSPLHPALASDQSSAQMLNHVGDNLTRVTPDLEVVPELVEEIPEPPDAQTWTFKLREGVMFHPPIDREMTAQDVVDTYHFIYDPELVGYSSDDYTTTGAWPFPGLLWGDGIDPMETIQATGEYEVTFDLAAPAAHFPALLGIADQKIFPLESLDELGDDLASPSTGYVGTGPFMWADGSSGGPYRLERFDDYWAEGEHGQLPYVDAIEYTIVPEAGTRRTQLEVGDIHISDLVPPRDISALEGVDSVETIVSGGGGHINQWVNLRYKDEFSLFEAMPGTPGEDEISESGKAVRQALRYATNHEAIVNVQFDGMASPRWGPLPPHDKFYDEDAVNTYPYDPEQAQQMLEDAGIETPWELDLRCTNESRFVDAAEIVQQSASDAGIDYEVRPLEKAASWGGIINSDAAWEAGGVSDEIDEGYETHIESIGDSVEAGAYFNAYEGGSGTNYKYIDVPELNELLNDARTTTDQEARQEAYSEAQSLASDLAPNNGLVWPDVTQAIRTEVKNFVPANATFRFRLNEVWLDQ</sequence>
<feature type="region of interest" description="Disordered" evidence="4">
    <location>
        <begin position="1"/>
        <end position="20"/>
    </location>
</feature>
<dbReference type="Proteomes" id="UP001056855">
    <property type="component" value="Plasmid unnamed1"/>
</dbReference>
<reference evidence="6" key="1">
    <citation type="submission" date="2022-06" db="EMBL/GenBank/DDBJ databases">
        <title>Diverse halophilic archaea isolated from saline environments.</title>
        <authorList>
            <person name="Cui H.-L."/>
        </authorList>
    </citation>
    <scope>NUCLEOTIDE SEQUENCE</scope>
    <source>
        <strain evidence="6">WLHS1</strain>
        <plasmid evidence="6">unnamed1</plasmid>
    </source>
</reference>
<dbReference type="PANTHER" id="PTHR30290:SF9">
    <property type="entry name" value="OLIGOPEPTIDE-BINDING PROTEIN APPA"/>
    <property type="match status" value="1"/>
</dbReference>
<dbReference type="GO" id="GO:0015833">
    <property type="term" value="P:peptide transport"/>
    <property type="evidence" value="ECO:0007669"/>
    <property type="project" value="TreeGrafter"/>
</dbReference>
<keyword evidence="2" id="KW-0813">Transport</keyword>
<evidence type="ECO:0000256" key="2">
    <source>
        <dbReference type="ARBA" id="ARBA00022448"/>
    </source>
</evidence>